<gene>
    <name evidence="1" type="ORF">ACFPH6_23235</name>
</gene>
<dbReference type="Proteomes" id="UP001596012">
    <property type="component" value="Unassembled WGS sequence"/>
</dbReference>
<dbReference type="Pfam" id="PF13822">
    <property type="entry name" value="ACC_epsilon"/>
    <property type="match status" value="1"/>
</dbReference>
<dbReference type="RefSeq" id="WP_386344712.1">
    <property type="nucleotide sequence ID" value="NZ_JBHSFG010000039.1"/>
</dbReference>
<proteinExistence type="predicted"/>
<accession>A0ABV8YTH0</accession>
<reference evidence="2" key="1">
    <citation type="journal article" date="2019" name="Int. J. Syst. Evol. Microbiol.">
        <title>The Global Catalogue of Microorganisms (GCM) 10K type strain sequencing project: providing services to taxonomists for standard genome sequencing and annotation.</title>
        <authorList>
            <consortium name="The Broad Institute Genomics Platform"/>
            <consortium name="The Broad Institute Genome Sequencing Center for Infectious Disease"/>
            <person name="Wu L."/>
            <person name="Ma J."/>
        </authorList>
    </citation>
    <scope>NUCLEOTIDE SEQUENCE [LARGE SCALE GENOMIC DNA]</scope>
    <source>
        <strain evidence="2">DT43</strain>
    </source>
</reference>
<protein>
    <submittedName>
        <fullName evidence="1">Acyl-CoA carboxylase subunit epsilon</fullName>
    </submittedName>
</protein>
<keyword evidence="2" id="KW-1185">Reference proteome</keyword>
<sequence length="67" mass="7030">MAMTTHAPHLTVVRGDPDPEDLAALIGVLIGSARSAPEPVAPSPLRAGWDRAYGVVCPQAGSWRSPR</sequence>
<dbReference type="InterPro" id="IPR032716">
    <property type="entry name" value="ACC_epsilon"/>
</dbReference>
<comment type="caution">
    <text evidence="1">The sequence shown here is derived from an EMBL/GenBank/DDBJ whole genome shotgun (WGS) entry which is preliminary data.</text>
</comment>
<dbReference type="EMBL" id="JBHSFG010000039">
    <property type="protein sequence ID" value="MFC4467405.1"/>
    <property type="molecule type" value="Genomic_DNA"/>
</dbReference>
<name>A0ABV8YTH0_9ACTN</name>
<evidence type="ECO:0000313" key="1">
    <source>
        <dbReference type="EMBL" id="MFC4467405.1"/>
    </source>
</evidence>
<evidence type="ECO:0000313" key="2">
    <source>
        <dbReference type="Proteomes" id="UP001596012"/>
    </source>
</evidence>
<organism evidence="1 2">
    <name type="scientific">Streptomyces xiangluensis</name>
    <dbReference type="NCBI Taxonomy" id="2665720"/>
    <lineage>
        <taxon>Bacteria</taxon>
        <taxon>Bacillati</taxon>
        <taxon>Actinomycetota</taxon>
        <taxon>Actinomycetes</taxon>
        <taxon>Kitasatosporales</taxon>
        <taxon>Streptomycetaceae</taxon>
        <taxon>Streptomyces</taxon>
    </lineage>
</organism>